<evidence type="ECO:0000313" key="2">
    <source>
        <dbReference type="EMBL" id="TMW67654.1"/>
    </source>
</evidence>
<dbReference type="Proteomes" id="UP000794436">
    <property type="component" value="Unassembled WGS sequence"/>
</dbReference>
<reference evidence="2" key="1">
    <citation type="submission" date="2019-03" db="EMBL/GenBank/DDBJ databases">
        <title>Long read genome sequence of the mycoparasitic Pythium oligandrum ATCC 38472 isolated from sugarbeet rhizosphere.</title>
        <authorList>
            <person name="Gaulin E."/>
        </authorList>
    </citation>
    <scope>NUCLEOTIDE SEQUENCE</scope>
    <source>
        <strain evidence="2">ATCC 38472_TT</strain>
    </source>
</reference>
<proteinExistence type="predicted"/>
<dbReference type="AlphaFoldDB" id="A0A8K1CR03"/>
<protein>
    <submittedName>
        <fullName evidence="2">Uncharacterized protein</fullName>
    </submittedName>
</protein>
<dbReference type="OrthoDB" id="182479at2759"/>
<organism evidence="2 3">
    <name type="scientific">Pythium oligandrum</name>
    <name type="common">Mycoparasitic fungus</name>
    <dbReference type="NCBI Taxonomy" id="41045"/>
    <lineage>
        <taxon>Eukaryota</taxon>
        <taxon>Sar</taxon>
        <taxon>Stramenopiles</taxon>
        <taxon>Oomycota</taxon>
        <taxon>Peronosporomycetes</taxon>
        <taxon>Pythiales</taxon>
        <taxon>Pythiaceae</taxon>
        <taxon>Pythium</taxon>
    </lineage>
</organism>
<comment type="caution">
    <text evidence="2">The sequence shown here is derived from an EMBL/GenBank/DDBJ whole genome shotgun (WGS) entry which is preliminary data.</text>
</comment>
<evidence type="ECO:0000313" key="3">
    <source>
        <dbReference type="Proteomes" id="UP000794436"/>
    </source>
</evidence>
<dbReference type="EMBL" id="SPLM01000004">
    <property type="protein sequence ID" value="TMW67654.1"/>
    <property type="molecule type" value="Genomic_DNA"/>
</dbReference>
<feature type="compositionally biased region" description="Basic and acidic residues" evidence="1">
    <location>
        <begin position="174"/>
        <end position="194"/>
    </location>
</feature>
<sequence length="204" mass="22544">MSSRGAWKRLFCSGGSSPSPNEEVRVAIEYVDISGSEDDPCVEIHAQFHFLTHPMMLVRAFPGAESNSELMKIFGRKQLVIPVVSRFQFTPEGKIRFEDVNANIIAGYMNAGVSLDDIADLMRYSVISAKSTMQQDTAVPEPNAVALEVIDDDNNALDDPGVIDTIDPADEDNREPHPHDNVHDEKESGPRDKLSVEYLLSSEP</sequence>
<evidence type="ECO:0000256" key="1">
    <source>
        <dbReference type="SAM" id="MobiDB-lite"/>
    </source>
</evidence>
<feature type="region of interest" description="Disordered" evidence="1">
    <location>
        <begin position="155"/>
        <end position="194"/>
    </location>
</feature>
<name>A0A8K1CR03_PYTOL</name>
<keyword evidence="3" id="KW-1185">Reference proteome</keyword>
<accession>A0A8K1CR03</accession>
<gene>
    <name evidence="2" type="ORF">Poli38472_011274</name>
</gene>